<dbReference type="GO" id="GO:0005789">
    <property type="term" value="C:endoplasmic reticulum membrane"/>
    <property type="evidence" value="ECO:0007669"/>
    <property type="project" value="TreeGrafter"/>
</dbReference>
<proteinExistence type="inferred from homology"/>
<protein>
    <submittedName>
        <fullName evidence="3">S27A5 synthetase</fullName>
    </submittedName>
</protein>
<dbReference type="GO" id="GO:0005324">
    <property type="term" value="F:long-chain fatty acid transmembrane transporter activity"/>
    <property type="evidence" value="ECO:0007669"/>
    <property type="project" value="TreeGrafter"/>
</dbReference>
<sequence>MAAVRLRPGRSFDGDKLYAFTRDALPGYAAPRFVRVQDALEVTGTFKQCKGNLVREGFDPAAVGEPLFFRDDARRAYVALEPRVYADIRDGRLSL</sequence>
<keyword evidence="2" id="KW-0436">Ligase</keyword>
<dbReference type="GO" id="GO:0004467">
    <property type="term" value="F:long-chain fatty acid-CoA ligase activity"/>
    <property type="evidence" value="ECO:0007669"/>
    <property type="project" value="TreeGrafter"/>
</dbReference>
<name>A0A7L0VYU6_ALELA</name>
<dbReference type="PANTHER" id="PTHR43107:SF4">
    <property type="entry name" value="LONG-CHAIN FATTY ACID TRANSPORT PROTEIN 2"/>
    <property type="match status" value="1"/>
</dbReference>
<dbReference type="GO" id="GO:0008206">
    <property type="term" value="P:bile acid metabolic process"/>
    <property type="evidence" value="ECO:0007669"/>
    <property type="project" value="TreeGrafter"/>
</dbReference>
<accession>A0A7L0VYU6</accession>
<dbReference type="EMBL" id="VXAV01001148">
    <property type="protein sequence ID" value="NXL84100.1"/>
    <property type="molecule type" value="Genomic_DNA"/>
</dbReference>
<dbReference type="PANTHER" id="PTHR43107">
    <property type="entry name" value="LONG-CHAIN FATTY ACID TRANSPORT PROTEIN"/>
    <property type="match status" value="1"/>
</dbReference>
<evidence type="ECO:0000313" key="3">
    <source>
        <dbReference type="EMBL" id="NXL84100.1"/>
    </source>
</evidence>
<feature type="non-terminal residue" evidence="3">
    <location>
        <position position="95"/>
    </location>
</feature>
<keyword evidence="4" id="KW-1185">Reference proteome</keyword>
<evidence type="ECO:0000256" key="1">
    <source>
        <dbReference type="ARBA" id="ARBA00006432"/>
    </source>
</evidence>
<evidence type="ECO:0000256" key="2">
    <source>
        <dbReference type="ARBA" id="ARBA00022598"/>
    </source>
</evidence>
<gene>
    <name evidence="3" type="primary">Slc27a5</name>
    <name evidence="3" type="ORF">ALELAT_R15351</name>
</gene>
<dbReference type="OrthoDB" id="288590at2759"/>
<feature type="non-terminal residue" evidence="3">
    <location>
        <position position="1"/>
    </location>
</feature>
<dbReference type="SUPFAM" id="SSF56801">
    <property type="entry name" value="Acetyl-CoA synthetase-like"/>
    <property type="match status" value="1"/>
</dbReference>
<reference evidence="3 4" key="1">
    <citation type="submission" date="2019-09" db="EMBL/GenBank/DDBJ databases">
        <title>Bird 10,000 Genomes (B10K) Project - Family phase.</title>
        <authorList>
            <person name="Zhang G."/>
        </authorList>
    </citation>
    <scope>NUCLEOTIDE SEQUENCE [LARGE SCALE GENOMIC DNA]</scope>
    <source>
        <strain evidence="3">B10K-DU-001-39</strain>
        <tissue evidence="3">Muscle</tissue>
    </source>
</reference>
<organism evidence="3 4">
    <name type="scientific">Alectura lathami</name>
    <name type="common">Australian brush turkey</name>
    <dbReference type="NCBI Taxonomy" id="81907"/>
    <lineage>
        <taxon>Eukaryota</taxon>
        <taxon>Metazoa</taxon>
        <taxon>Chordata</taxon>
        <taxon>Craniata</taxon>
        <taxon>Vertebrata</taxon>
        <taxon>Euteleostomi</taxon>
        <taxon>Archelosauria</taxon>
        <taxon>Archosauria</taxon>
        <taxon>Dinosauria</taxon>
        <taxon>Saurischia</taxon>
        <taxon>Theropoda</taxon>
        <taxon>Coelurosauria</taxon>
        <taxon>Aves</taxon>
        <taxon>Neognathae</taxon>
        <taxon>Galloanserae</taxon>
        <taxon>Galliformes</taxon>
        <taxon>Megapodiidae</taxon>
        <taxon>Alectura</taxon>
    </lineage>
</organism>
<comment type="caution">
    <text evidence="3">The sequence shown here is derived from an EMBL/GenBank/DDBJ whole genome shotgun (WGS) entry which is preliminary data.</text>
</comment>
<dbReference type="AlphaFoldDB" id="A0A7L0VYU6"/>
<evidence type="ECO:0000313" key="4">
    <source>
        <dbReference type="Proteomes" id="UP000562322"/>
    </source>
</evidence>
<dbReference type="GO" id="GO:0005886">
    <property type="term" value="C:plasma membrane"/>
    <property type="evidence" value="ECO:0007669"/>
    <property type="project" value="TreeGrafter"/>
</dbReference>
<dbReference type="GO" id="GO:0044539">
    <property type="term" value="P:long-chain fatty acid import into cell"/>
    <property type="evidence" value="ECO:0007669"/>
    <property type="project" value="TreeGrafter"/>
</dbReference>
<comment type="similarity">
    <text evidence="1">Belongs to the ATP-dependent AMP-binding enzyme family.</text>
</comment>
<dbReference type="Proteomes" id="UP000562322">
    <property type="component" value="Unassembled WGS sequence"/>
</dbReference>